<name>A0ABP0GJ11_CLALP</name>
<dbReference type="Pfam" id="PF15008">
    <property type="entry name" value="DUF4518"/>
    <property type="match status" value="1"/>
</dbReference>
<comment type="caution">
    <text evidence="1">The sequence shown here is derived from an EMBL/GenBank/DDBJ whole genome shotgun (WGS) entry which is preliminary data.</text>
</comment>
<sequence length="338" mass="37471">MIEGVARLVCQQLLNQLDDSVLRILADISTNNSIVVASRPEAISIILDYSEEVKTLLERQKMQRNYLTQFFHTQGVRNLSKETKPKLIERFLDSIRRQQGTHSSTSEPRNVPLALPNAPAPMSFGATSMTFAQTFEGVQDSHKASTSKKKHSGSTSENRFAFFANVVDVTPEKDDVMSGEFVSWFYPLLNSLNGGDASREWKSDIFLPGCKFSCVFRNNGKEDGSSTTTICSGPAATRKAFEDIMRQNNLCFNANNTPNGRKAIMKAHDVAKVGVCGLLRQSSQLGTLSVGAFEQIFQLKFSPHMHTWKIKLSELTMTSSSENSMPTLSENALLALRS</sequence>
<organism evidence="1 2">
    <name type="scientific">Clavelina lepadiformis</name>
    <name type="common">Light-bulb sea squirt</name>
    <name type="synonym">Ascidia lepadiformis</name>
    <dbReference type="NCBI Taxonomy" id="159417"/>
    <lineage>
        <taxon>Eukaryota</taxon>
        <taxon>Metazoa</taxon>
        <taxon>Chordata</taxon>
        <taxon>Tunicata</taxon>
        <taxon>Ascidiacea</taxon>
        <taxon>Aplousobranchia</taxon>
        <taxon>Clavelinidae</taxon>
        <taxon>Clavelina</taxon>
    </lineage>
</organism>
<reference evidence="1 2" key="1">
    <citation type="submission" date="2024-02" db="EMBL/GenBank/DDBJ databases">
        <authorList>
            <person name="Daric V."/>
            <person name="Darras S."/>
        </authorList>
    </citation>
    <scope>NUCLEOTIDE SEQUENCE [LARGE SCALE GENOMIC DNA]</scope>
</reference>
<proteinExistence type="predicted"/>
<dbReference type="EMBL" id="CAWYQH010000119">
    <property type="protein sequence ID" value="CAK8691717.1"/>
    <property type="molecule type" value="Genomic_DNA"/>
</dbReference>
<dbReference type="PANTHER" id="PTHR21084">
    <property type="entry name" value="DENSE INCISORS"/>
    <property type="match status" value="1"/>
</dbReference>
<gene>
    <name evidence="1" type="ORF">CVLEPA_LOCUS24478</name>
</gene>
<keyword evidence="2" id="KW-1185">Reference proteome</keyword>
<dbReference type="PANTHER" id="PTHR21084:SF1">
    <property type="entry name" value="DENSE INCISORS"/>
    <property type="match status" value="1"/>
</dbReference>
<dbReference type="Proteomes" id="UP001642483">
    <property type="component" value="Unassembled WGS sequence"/>
</dbReference>
<accession>A0ABP0GJ11</accession>
<protein>
    <submittedName>
        <fullName evidence="1">Uncharacterized protein</fullName>
    </submittedName>
</protein>
<evidence type="ECO:0000313" key="1">
    <source>
        <dbReference type="EMBL" id="CAK8691717.1"/>
    </source>
</evidence>
<dbReference type="InterPro" id="IPR026698">
    <property type="entry name" value="UPF_C3orf38"/>
</dbReference>
<evidence type="ECO:0000313" key="2">
    <source>
        <dbReference type="Proteomes" id="UP001642483"/>
    </source>
</evidence>